<dbReference type="Pfam" id="PF25583">
    <property type="entry name" value="WCX"/>
    <property type="match status" value="1"/>
</dbReference>
<proteinExistence type="predicted"/>
<evidence type="ECO:0000313" key="5">
    <source>
        <dbReference type="Proteomes" id="UP000435649"/>
    </source>
</evidence>
<feature type="region of interest" description="Disordered" evidence="1">
    <location>
        <begin position="1"/>
        <end position="22"/>
    </location>
</feature>
<dbReference type="InterPro" id="IPR057727">
    <property type="entry name" value="WCX_dom"/>
</dbReference>
<dbReference type="EMBL" id="VUNS01000043">
    <property type="protein sequence ID" value="MST99613.1"/>
    <property type="molecule type" value="Genomic_DNA"/>
</dbReference>
<dbReference type="Proteomes" id="UP000435649">
    <property type="component" value="Unassembled WGS sequence"/>
</dbReference>
<gene>
    <name evidence="4" type="ORF">FYJ85_21525</name>
</gene>
<comment type="caution">
    <text evidence="4">The sequence shown here is derived from an EMBL/GenBank/DDBJ whole genome shotgun (WGS) entry which is preliminary data.</text>
</comment>
<organism evidence="4 5">
    <name type="scientific">Victivallis lenta</name>
    <dbReference type="NCBI Taxonomy" id="2606640"/>
    <lineage>
        <taxon>Bacteria</taxon>
        <taxon>Pseudomonadati</taxon>
        <taxon>Lentisphaerota</taxon>
        <taxon>Lentisphaeria</taxon>
        <taxon>Victivallales</taxon>
        <taxon>Victivallaceae</taxon>
        <taxon>Victivallis</taxon>
    </lineage>
</organism>
<sequence>MMSKKMEKKAEKMRSSENRKTTMSRIQLHRLARLASLLKRNGYHSPADILEEYYSLEHVDGLVPHDRYCIRTVFRDVQILKEEFHCPLAYDRRNKGYYLKHHGWDFNCPADLSESALLALIIGAKIAEDVIPEPLKGKIKIAVDEILKGNNPDFLDTTLVNSLLVFAESGATDISAIFPVVFEAWQQHRYLKILYDDKQGNPPTERIIAPHVLFLYDKEWRLKAYCTLRSAPRTFVISRIVDIKILDETFEPDMKIIRSVSRDNIVSYKPVVNVKIRLFGRARKFAEANLMHTRQTLQKEPDRDSWIFSIPAVPAEIIVPWILSQGGDAVPLSPQSIVEAVQEKSDRLSKMFA</sequence>
<dbReference type="InterPro" id="IPR026881">
    <property type="entry name" value="WYL_dom"/>
</dbReference>
<dbReference type="PANTHER" id="PTHR34580:SF1">
    <property type="entry name" value="PROTEIN PAFC"/>
    <property type="match status" value="1"/>
</dbReference>
<protein>
    <submittedName>
        <fullName evidence="4">WYL domain-containing protein</fullName>
    </submittedName>
</protein>
<name>A0A844G8U3_9BACT</name>
<evidence type="ECO:0000313" key="4">
    <source>
        <dbReference type="EMBL" id="MST99613.1"/>
    </source>
</evidence>
<evidence type="ECO:0000256" key="1">
    <source>
        <dbReference type="SAM" id="MobiDB-lite"/>
    </source>
</evidence>
<dbReference type="PANTHER" id="PTHR34580">
    <property type="match status" value="1"/>
</dbReference>
<evidence type="ECO:0000259" key="2">
    <source>
        <dbReference type="Pfam" id="PF13280"/>
    </source>
</evidence>
<feature type="compositionally biased region" description="Basic and acidic residues" evidence="1">
    <location>
        <begin position="1"/>
        <end position="20"/>
    </location>
</feature>
<dbReference type="AlphaFoldDB" id="A0A844G8U3"/>
<dbReference type="Pfam" id="PF13280">
    <property type="entry name" value="WYL"/>
    <property type="match status" value="1"/>
</dbReference>
<keyword evidence="5" id="KW-1185">Reference proteome</keyword>
<accession>A0A844G8U3</accession>
<dbReference type="InterPro" id="IPR051534">
    <property type="entry name" value="CBASS_pafABC_assoc_protein"/>
</dbReference>
<evidence type="ECO:0000259" key="3">
    <source>
        <dbReference type="Pfam" id="PF25583"/>
    </source>
</evidence>
<reference evidence="4 5" key="1">
    <citation type="submission" date="2019-08" db="EMBL/GenBank/DDBJ databases">
        <title>In-depth cultivation of the pig gut microbiome towards novel bacterial diversity and tailored functional studies.</title>
        <authorList>
            <person name="Wylensek D."/>
            <person name="Hitch T.C.A."/>
            <person name="Clavel T."/>
        </authorList>
    </citation>
    <scope>NUCLEOTIDE SEQUENCE [LARGE SCALE GENOMIC DNA]</scope>
    <source>
        <strain evidence="4 5">BBE-744-WT-12</strain>
    </source>
</reference>
<feature type="domain" description="WYL" evidence="2">
    <location>
        <begin position="177"/>
        <end position="244"/>
    </location>
</feature>
<dbReference type="PROSITE" id="PS52050">
    <property type="entry name" value="WYL"/>
    <property type="match status" value="1"/>
</dbReference>
<feature type="domain" description="WCX" evidence="3">
    <location>
        <begin position="271"/>
        <end position="345"/>
    </location>
</feature>